<dbReference type="EMBL" id="JAYFUM010000014">
    <property type="protein sequence ID" value="MEA5139970.1"/>
    <property type="molecule type" value="Genomic_DNA"/>
</dbReference>
<gene>
    <name evidence="2" type="ORF">VB248_12530</name>
</gene>
<protein>
    <recommendedName>
        <fullName evidence="1">Type II CBASS E2 protein domain-containing protein</fullName>
    </recommendedName>
</protein>
<feature type="domain" description="Type II CBASS E2 protein" evidence="1">
    <location>
        <begin position="15"/>
        <end position="139"/>
    </location>
</feature>
<evidence type="ECO:0000313" key="2">
    <source>
        <dbReference type="EMBL" id="MEA5139970.1"/>
    </source>
</evidence>
<proteinExistence type="predicted"/>
<dbReference type="Proteomes" id="UP001302949">
    <property type="component" value="Unassembled WGS sequence"/>
</dbReference>
<name>A0ABU5QAU5_9BACT</name>
<reference evidence="2 3" key="1">
    <citation type="submission" date="2023-12" db="EMBL/GenBank/DDBJ databases">
        <title>Novel species of the genus Arcicella isolated from rivers.</title>
        <authorList>
            <person name="Lu H."/>
        </authorList>
    </citation>
    <scope>NUCLEOTIDE SEQUENCE [LARGE SCALE GENOMIC DNA]</scope>
    <source>
        <strain evidence="2 3">KCTC 23307</strain>
    </source>
</reference>
<dbReference type="RefSeq" id="WP_323297129.1">
    <property type="nucleotide sequence ID" value="NZ_JAYFUM010000014.1"/>
</dbReference>
<keyword evidence="3" id="KW-1185">Reference proteome</keyword>
<evidence type="ECO:0000259" key="1">
    <source>
        <dbReference type="Pfam" id="PF26395"/>
    </source>
</evidence>
<organism evidence="2 3">
    <name type="scientific">Arcicella rigui</name>
    <dbReference type="NCBI Taxonomy" id="797020"/>
    <lineage>
        <taxon>Bacteria</taxon>
        <taxon>Pseudomonadati</taxon>
        <taxon>Bacteroidota</taxon>
        <taxon>Cytophagia</taxon>
        <taxon>Cytophagales</taxon>
        <taxon>Flectobacillaceae</taxon>
        <taxon>Arcicella</taxon>
    </lineage>
</organism>
<comment type="caution">
    <text evidence="2">The sequence shown here is derived from an EMBL/GenBank/DDBJ whole genome shotgun (WGS) entry which is preliminary data.</text>
</comment>
<accession>A0ABU5QAU5</accession>
<sequence length="147" mass="16990">MGITNRIKVLSIPIQAGLIRKMYPDSLLETRNGQSLIWVHTISPSPLGDDYKIRLEYNITDMPNLYVTNPKPLALAKNESKLPHCYDQKIQKLCLYFPDGKEWNKSMALTKTIIPWAYDWLYHYEIWLGTGEWTGGGIHLPSKNKKK</sequence>
<dbReference type="InterPro" id="IPR058588">
    <property type="entry name" value="E2-CBASS"/>
</dbReference>
<dbReference type="Pfam" id="PF26395">
    <property type="entry name" value="E2-CBASS"/>
    <property type="match status" value="1"/>
</dbReference>
<evidence type="ECO:0000313" key="3">
    <source>
        <dbReference type="Proteomes" id="UP001302949"/>
    </source>
</evidence>